<evidence type="ECO:0000313" key="3">
    <source>
        <dbReference type="Proteomes" id="UP000776650"/>
    </source>
</evidence>
<reference evidence="2" key="1">
    <citation type="journal article" date="2021" name="PeerJ">
        <title>Extensive microbial diversity within the chicken gut microbiome revealed by metagenomics and culture.</title>
        <authorList>
            <person name="Gilroy R."/>
            <person name="Ravi A."/>
            <person name="Getino M."/>
            <person name="Pursley I."/>
            <person name="Horton D.L."/>
            <person name="Alikhan N.F."/>
            <person name="Baker D."/>
            <person name="Gharbi K."/>
            <person name="Hall N."/>
            <person name="Watson M."/>
            <person name="Adriaenssens E.M."/>
            <person name="Foster-Nyarko E."/>
            <person name="Jarju S."/>
            <person name="Secka A."/>
            <person name="Antonio M."/>
            <person name="Oren A."/>
            <person name="Chaudhuri R.R."/>
            <person name="La Ragione R."/>
            <person name="Hildebrand F."/>
            <person name="Pallen M.J."/>
        </authorList>
    </citation>
    <scope>NUCLEOTIDE SEQUENCE</scope>
    <source>
        <strain evidence="2">ChiGjej1B1-18357</strain>
    </source>
</reference>
<feature type="compositionally biased region" description="Polar residues" evidence="1">
    <location>
        <begin position="1"/>
        <end position="22"/>
    </location>
</feature>
<name>A0A921JYU5_9ACTN</name>
<dbReference type="PANTHER" id="PTHR39441">
    <property type="entry name" value="DUF2252 DOMAIN-CONTAINING PROTEIN"/>
    <property type="match status" value="1"/>
</dbReference>
<organism evidence="2 3">
    <name type="scientific">Dietzia timorensis</name>
    <dbReference type="NCBI Taxonomy" id="499555"/>
    <lineage>
        <taxon>Bacteria</taxon>
        <taxon>Bacillati</taxon>
        <taxon>Actinomycetota</taxon>
        <taxon>Actinomycetes</taxon>
        <taxon>Mycobacteriales</taxon>
        <taxon>Dietziaceae</taxon>
        <taxon>Dietzia</taxon>
    </lineage>
</organism>
<comment type="caution">
    <text evidence="2">The sequence shown here is derived from an EMBL/GenBank/DDBJ whole genome shotgun (WGS) entry which is preliminary data.</text>
</comment>
<dbReference type="AlphaFoldDB" id="A0A921JYU5"/>
<reference evidence="2" key="2">
    <citation type="submission" date="2021-09" db="EMBL/GenBank/DDBJ databases">
        <authorList>
            <person name="Gilroy R."/>
        </authorList>
    </citation>
    <scope>NUCLEOTIDE SEQUENCE</scope>
    <source>
        <strain evidence="2">ChiGjej1B1-18357</strain>
    </source>
</reference>
<feature type="compositionally biased region" description="Low complexity" evidence="1">
    <location>
        <begin position="48"/>
        <end position="70"/>
    </location>
</feature>
<dbReference type="RefSeq" id="WP_303913637.1">
    <property type="nucleotide sequence ID" value="NZ_DYXM01000202.1"/>
</dbReference>
<feature type="compositionally biased region" description="Basic residues" evidence="1">
    <location>
        <begin position="35"/>
        <end position="47"/>
    </location>
</feature>
<dbReference type="Proteomes" id="UP000776650">
    <property type="component" value="Unassembled WGS sequence"/>
</dbReference>
<feature type="compositionally biased region" description="Low complexity" evidence="1">
    <location>
        <begin position="83"/>
        <end position="102"/>
    </location>
</feature>
<feature type="compositionally biased region" description="Basic and acidic residues" evidence="1">
    <location>
        <begin position="71"/>
        <end position="81"/>
    </location>
</feature>
<dbReference type="InterPro" id="IPR018721">
    <property type="entry name" value="DUF2252"/>
</dbReference>
<feature type="region of interest" description="Disordered" evidence="1">
    <location>
        <begin position="1"/>
        <end position="151"/>
    </location>
</feature>
<dbReference type="PANTHER" id="PTHR39441:SF1">
    <property type="entry name" value="DUF2252 DOMAIN-CONTAINING PROTEIN"/>
    <property type="match status" value="1"/>
</dbReference>
<proteinExistence type="predicted"/>
<evidence type="ECO:0000313" key="2">
    <source>
        <dbReference type="EMBL" id="HJE91382.1"/>
    </source>
</evidence>
<protein>
    <submittedName>
        <fullName evidence="2">DUF2252 domain-containing protein</fullName>
    </submittedName>
</protein>
<dbReference type="Pfam" id="PF10009">
    <property type="entry name" value="DUF2252"/>
    <property type="match status" value="1"/>
</dbReference>
<dbReference type="EMBL" id="DYXM01000202">
    <property type="protein sequence ID" value="HJE91382.1"/>
    <property type="molecule type" value="Genomic_DNA"/>
</dbReference>
<accession>A0A921JYU5</accession>
<gene>
    <name evidence="2" type="ORF">K8V11_10280</name>
</gene>
<feature type="compositionally biased region" description="Low complexity" evidence="1">
    <location>
        <begin position="23"/>
        <end position="34"/>
    </location>
</feature>
<evidence type="ECO:0000256" key="1">
    <source>
        <dbReference type="SAM" id="MobiDB-lite"/>
    </source>
</evidence>
<sequence>MSQPQATSRTNDNTSGNSEKPNSTTSATTGATKAPAKKAKKPSRRQKSAASPKSTSRTATATATATPASKKTTEKTAEKTAQKKPATKTSGASKSAGTSASVKKSESSKKTTTKNSTANKPTAKKPIAKKTAASKKAAPKKKAESAQAKTESKSVAELLESVASLGLPTPTPATVPAHRRRRGEFETYSREVARGDVEVPPEMLTGRHRRLHVRDTVIEDHLLRMQLVPSAVSSKFEGIARSPFPFFRGTAMLYYRDLAGSDAHLPFVPTVGDVHPENYGVLPGADGEPLFSLNDMDEAWMAPFTWDLGRGAVGFALAAIEGGASRKKAMKVAKKFVASYLEGVEKCVADPEEATRRVSGDDTPKVIRSYMKKAGRSRESFLRKRIDFDELNFRETNRVRRRPGLTPLIDDAVRRYSRRVQPSSAKDELPKNFFRIHDVAIRTGSGTASRGLSRFWVLVEGWGKSAEDKVILELKMSRHSVLDGLAPVQSTASGIEDEFDPAKRIADAFDAFIVDGDPLYGYTDIEGVSFLVRERSPQKVNVDAGDFDTSELKKYAKLCGRMLARQHVRADRFLNGKDSDVGARILGAGHTNIFLFDTLELVSEQVDTVLRDHAMFAADHAAGAFTEVSEE</sequence>